<evidence type="ECO:0000256" key="1">
    <source>
        <dbReference type="SAM" id="SignalP"/>
    </source>
</evidence>
<accession>E3LX71</accession>
<dbReference type="PANTHER" id="PTHR21503">
    <property type="entry name" value="F-BOX-CONTAINING HYPOTHETICAL PROTEIN C.ELEGANS"/>
    <property type="match status" value="1"/>
</dbReference>
<dbReference type="Proteomes" id="UP000008281">
    <property type="component" value="Unassembled WGS sequence"/>
</dbReference>
<name>E3LX71_CAERE</name>
<protein>
    <recommendedName>
        <fullName evidence="2">F-box domain-containing protein</fullName>
    </recommendedName>
</protein>
<proteinExistence type="predicted"/>
<dbReference type="InterPro" id="IPR012885">
    <property type="entry name" value="F-box_Sdz-33"/>
</dbReference>
<keyword evidence="4" id="KW-1185">Reference proteome</keyword>
<reference evidence="3" key="1">
    <citation type="submission" date="2007-07" db="EMBL/GenBank/DDBJ databases">
        <title>PCAP assembly of the Caenorhabditis remanei genome.</title>
        <authorList>
            <consortium name="The Caenorhabditis remanei Sequencing Consortium"/>
            <person name="Wilson R.K."/>
        </authorList>
    </citation>
    <scope>NUCLEOTIDE SEQUENCE [LARGE SCALE GENOMIC DNA]</scope>
    <source>
        <strain evidence="3">PB4641</strain>
    </source>
</reference>
<dbReference type="PANTHER" id="PTHR21503:SF52">
    <property type="entry name" value="F-BOX DOMAIN-CONTAINING PROTEIN"/>
    <property type="match status" value="1"/>
</dbReference>
<dbReference type="InterPro" id="IPR001810">
    <property type="entry name" value="F-box_dom"/>
</dbReference>
<gene>
    <name evidence="3" type="ORF">CRE_02826</name>
</gene>
<evidence type="ECO:0000313" key="4">
    <source>
        <dbReference type="Proteomes" id="UP000008281"/>
    </source>
</evidence>
<evidence type="ECO:0000313" key="3">
    <source>
        <dbReference type="EMBL" id="EFO83500.1"/>
    </source>
</evidence>
<dbReference type="PROSITE" id="PS50181">
    <property type="entry name" value="FBOX"/>
    <property type="match status" value="1"/>
</dbReference>
<dbReference type="AlphaFoldDB" id="E3LX71"/>
<dbReference type="InParanoid" id="E3LX71"/>
<evidence type="ECO:0000259" key="2">
    <source>
        <dbReference type="PROSITE" id="PS50181"/>
    </source>
</evidence>
<dbReference type="HOGENOM" id="CLU_605871_0_0_1"/>
<dbReference type="EMBL" id="DS268417">
    <property type="protein sequence ID" value="EFO83500.1"/>
    <property type="molecule type" value="Genomic_DNA"/>
</dbReference>
<keyword evidence="1" id="KW-0732">Signal</keyword>
<organism evidence="4">
    <name type="scientific">Caenorhabditis remanei</name>
    <name type="common">Caenorhabditis vulgaris</name>
    <dbReference type="NCBI Taxonomy" id="31234"/>
    <lineage>
        <taxon>Eukaryota</taxon>
        <taxon>Metazoa</taxon>
        <taxon>Ecdysozoa</taxon>
        <taxon>Nematoda</taxon>
        <taxon>Chromadorea</taxon>
        <taxon>Rhabditida</taxon>
        <taxon>Rhabditina</taxon>
        <taxon>Rhabditomorpha</taxon>
        <taxon>Rhabditoidea</taxon>
        <taxon>Rhabditidae</taxon>
        <taxon>Peloderinae</taxon>
        <taxon>Caenorhabditis</taxon>
    </lineage>
</organism>
<feature type="domain" description="F-box" evidence="2">
    <location>
        <begin position="5"/>
        <end position="53"/>
    </location>
</feature>
<feature type="signal peptide" evidence="1">
    <location>
        <begin position="1"/>
        <end position="21"/>
    </location>
</feature>
<dbReference type="Pfam" id="PF00646">
    <property type="entry name" value="F-box"/>
    <property type="match status" value="1"/>
</dbReference>
<feature type="chain" id="PRO_5003175644" description="F-box domain-containing protein" evidence="1">
    <location>
        <begin position="22"/>
        <end position="452"/>
    </location>
</feature>
<sequence length="452" mass="51948">MSQHPLKLLHLPLVVLRNVLQFLNPIELFELSQCSRRALSVIPLSGSKNFKLYMNEYSNRISVNEHFFSAYNNLIQSNYSLHGTRSFMETTVKICHRSENELISFWDNRHVGLKSVFFHVSKVFKCPIECAKFSSTCPAAIYMSIIDFISSRQSEIKELYVGGQNLTDEHVTEIFDKLRDSFQIFNIYPSKAVFLAKILLHSDYRYCKSQIFCKILRKFVNCTRNISSVFSIFGLSRSIYGAVNVQRDDGIAAKVSFDDQDGNLRILVLFELSQCSQKATSIISLSDSKTFKLRLDQSFDSIVVDNRVFRVCRKTNKSKYPKKPEVSWKPLSISLTYDNVTKIFDKLRVTDSLEMYVDLSKNPNIPFTPKSISIFYSSWITASHLNAMKHCVAIDLVRTTLSDIDIKHFLENWNLGECPNLVYLSIGSSELTDNFTLFDLPSLQDTVNPIFF</sequence>
<dbReference type="Pfam" id="PF07735">
    <property type="entry name" value="FBA_2"/>
    <property type="match status" value="1"/>
</dbReference>